<dbReference type="AlphaFoldDB" id="F9WPU5"/>
<protein>
    <submittedName>
        <fullName evidence="1">Uncharacterized protein</fullName>
    </submittedName>
</protein>
<organism evidence="1 2">
    <name type="scientific">Trypanosoma vivax (strain Y486)</name>
    <dbReference type="NCBI Taxonomy" id="1055687"/>
    <lineage>
        <taxon>Eukaryota</taxon>
        <taxon>Discoba</taxon>
        <taxon>Euglenozoa</taxon>
        <taxon>Kinetoplastea</taxon>
        <taxon>Metakinetoplastina</taxon>
        <taxon>Trypanosomatida</taxon>
        <taxon>Trypanosomatidae</taxon>
        <taxon>Trypanosoma</taxon>
        <taxon>Duttonella</taxon>
    </lineage>
</organism>
<sequence length="581" mass="62765">MQTNAENACSEVKNYSKMLFDYAEKINDCTVNLKTWKKEILKTIDTTYYNTQNNKTTCVDIFNDQGKLVYLKNTVSGALERLIVMVKQVNASIRLSDKARAKITEANQSMDSMATTMLTSLKQNGTALCDMLQRHEAVWSKLNKTNESLEVTSQRAGNVSASADKTKSAITASGKLVDGASKAVKALSQPGGLFAPNVLGISNNVTVAMENMKNANDALNRGVQLSGEVSSVVAKAKGEMDDEYKVLNDVLKILQERLKDINITTSSVSASECSSKLSELLDGTHTEALRFANRLNVGELLKADETLRGLEAQAEKISINVTSINGKLEVAARNLKEATELDRSAAAAAEAAVAEALKHLMGRTCTIANKLRVLQNNLTLLNTDARSMKKSVSEEEAQAIAALKDADGSSDMSPHVEEGFAPAVRMTALLDRELERSSAQIEKVTASHAAWKLKEVRSDNANVFDAVRDAVVGIFAGTHEKPSEDVCTASATAELVKKLRTGTDGQSLLRNTSAVTELSHFAAKMNAELASAARRVSTATVRAAEANKALAEAVRRAHEEAAGRRCPPLYRQLLNALSGRW</sequence>
<reference evidence="1 2" key="1">
    <citation type="journal article" date="2012" name="Proc. Natl. Acad. Sci. U.S.A.">
        <title>Antigenic diversity is generated by distinct evolutionary mechanisms in African trypanosome species.</title>
        <authorList>
            <person name="Jackson A.P."/>
            <person name="Berry A."/>
            <person name="Aslett M."/>
            <person name="Allison H.C."/>
            <person name="Burton P."/>
            <person name="Vavrova-Anderson J."/>
            <person name="Brown R."/>
            <person name="Browne H."/>
            <person name="Corton N."/>
            <person name="Hauser H."/>
            <person name="Gamble J."/>
            <person name="Gilderthorp R."/>
            <person name="Marcello L."/>
            <person name="McQuillan J."/>
            <person name="Otto T.D."/>
            <person name="Quail M.A."/>
            <person name="Sanders M.J."/>
            <person name="van Tonder A."/>
            <person name="Ginger M.L."/>
            <person name="Field M.C."/>
            <person name="Barry J.D."/>
            <person name="Hertz-Fowler C."/>
            <person name="Berriman M."/>
        </authorList>
    </citation>
    <scope>NUCLEOTIDE SEQUENCE</scope>
    <source>
        <strain evidence="1 2">Y486</strain>
    </source>
</reference>
<accession>F9WPU5</accession>
<keyword evidence="2" id="KW-1185">Reference proteome</keyword>
<name>F9WPU5_TRYVY</name>
<dbReference type="Proteomes" id="UP000009027">
    <property type="component" value="Unassembled WGS sequence"/>
</dbReference>
<evidence type="ECO:0000313" key="1">
    <source>
        <dbReference type="EMBL" id="CCD19572.1"/>
    </source>
</evidence>
<dbReference type="EMBL" id="CAEX01003716">
    <property type="protein sequence ID" value="CCD19572.1"/>
    <property type="molecule type" value="Genomic_DNA"/>
</dbReference>
<proteinExistence type="predicted"/>
<dbReference type="VEuPathDB" id="TriTrypDB:TvY486_0022710"/>
<gene>
    <name evidence="1" type="ORF">TvY486_0022710</name>
</gene>
<evidence type="ECO:0000313" key="2">
    <source>
        <dbReference type="Proteomes" id="UP000009027"/>
    </source>
</evidence>